<feature type="region of interest" description="Disordered" evidence="1">
    <location>
        <begin position="1"/>
        <end position="29"/>
    </location>
</feature>
<organism evidence="2 3">
    <name type="scientific">Drosophila albomicans</name>
    <name type="common">Fruit fly</name>
    <dbReference type="NCBI Taxonomy" id="7291"/>
    <lineage>
        <taxon>Eukaryota</taxon>
        <taxon>Metazoa</taxon>
        <taxon>Ecdysozoa</taxon>
        <taxon>Arthropoda</taxon>
        <taxon>Hexapoda</taxon>
        <taxon>Insecta</taxon>
        <taxon>Pterygota</taxon>
        <taxon>Neoptera</taxon>
        <taxon>Endopterygota</taxon>
        <taxon>Diptera</taxon>
        <taxon>Brachycera</taxon>
        <taxon>Muscomorpha</taxon>
        <taxon>Ephydroidea</taxon>
        <taxon>Drosophilidae</taxon>
        <taxon>Drosophila</taxon>
    </lineage>
</organism>
<dbReference type="GeneID" id="117570637"/>
<evidence type="ECO:0000256" key="1">
    <source>
        <dbReference type="SAM" id="MobiDB-lite"/>
    </source>
</evidence>
<dbReference type="CDD" id="cd22971">
    <property type="entry name" value="DD_RIIAD1"/>
    <property type="match status" value="1"/>
</dbReference>
<accession>A0A6P8WX38</accession>
<evidence type="ECO:0000313" key="3">
    <source>
        <dbReference type="RefSeq" id="XP_034108296.1"/>
    </source>
</evidence>
<sequence length="168" mass="19454">MEYRQESRVYSGSDTDVHANTHQRSAESDDNLIQIEETIKNVSRNMRKGDWTYLCRHPEVRAIIRVIATEAIRKHPKNIYKFAADLFNCNNQKHICKKINKQLKWLSAQVKSGTWTPANGALHFPESSSSSFDLKKTACEQPKNDEEIVLDEMYLKTHMCPDHFKPSC</sequence>
<evidence type="ECO:0000313" key="2">
    <source>
        <dbReference type="Proteomes" id="UP000515160"/>
    </source>
</evidence>
<protein>
    <submittedName>
        <fullName evidence="3">Uncharacterized protein LOC117570637</fullName>
    </submittedName>
</protein>
<keyword evidence="2" id="KW-1185">Reference proteome</keyword>
<dbReference type="OrthoDB" id="10249338at2759"/>
<name>A0A6P8WX38_DROAB</name>
<dbReference type="RefSeq" id="XP_034108296.1">
    <property type="nucleotide sequence ID" value="XM_034252405.2"/>
</dbReference>
<dbReference type="InterPro" id="IPR059162">
    <property type="entry name" value="RIIAD1"/>
</dbReference>
<gene>
    <name evidence="3" type="primary">LOC117570637</name>
</gene>
<dbReference type="AlphaFoldDB" id="A0A6P8WX38"/>
<dbReference type="Proteomes" id="UP000515160">
    <property type="component" value="Chromosome 3"/>
</dbReference>
<feature type="compositionally biased region" description="Basic and acidic residues" evidence="1">
    <location>
        <begin position="15"/>
        <end position="27"/>
    </location>
</feature>
<proteinExistence type="predicted"/>
<reference evidence="3" key="1">
    <citation type="submission" date="2025-08" db="UniProtKB">
        <authorList>
            <consortium name="RefSeq"/>
        </authorList>
    </citation>
    <scope>IDENTIFICATION</scope>
    <source>
        <strain evidence="3">15112-1751.03</strain>
        <tissue evidence="3">Whole Adult</tissue>
    </source>
</reference>